<dbReference type="InterPro" id="IPR000031">
    <property type="entry name" value="PurE_dom"/>
</dbReference>
<dbReference type="GO" id="GO:0016853">
    <property type="term" value="F:isomerase activity"/>
    <property type="evidence" value="ECO:0007669"/>
    <property type="project" value="UniProtKB-KW"/>
</dbReference>
<dbReference type="EMBL" id="UINC01005455">
    <property type="protein sequence ID" value="SVA21436.1"/>
    <property type="molecule type" value="Genomic_DNA"/>
</dbReference>
<organism evidence="5">
    <name type="scientific">marine metagenome</name>
    <dbReference type="NCBI Taxonomy" id="408172"/>
    <lineage>
        <taxon>unclassified sequences</taxon>
        <taxon>metagenomes</taxon>
        <taxon>ecological metagenomes</taxon>
    </lineage>
</organism>
<dbReference type="PANTHER" id="PTHR23046">
    <property type="entry name" value="PHOSPHORIBOSYLAMINOIMIDAZOLE CARBOXYLASE CATALYTIC SUBUNIT"/>
    <property type="match status" value="1"/>
</dbReference>
<gene>
    <name evidence="5" type="ORF">METZ01_LOCUS74290</name>
</gene>
<dbReference type="InterPro" id="IPR024694">
    <property type="entry name" value="PurE_prokaryotes"/>
</dbReference>
<accession>A0A381TZK3</accession>
<dbReference type="GO" id="GO:0006189">
    <property type="term" value="P:'de novo' IMP biosynthetic process"/>
    <property type="evidence" value="ECO:0007669"/>
    <property type="project" value="InterPro"/>
</dbReference>
<evidence type="ECO:0000313" key="5">
    <source>
        <dbReference type="EMBL" id="SVA21436.1"/>
    </source>
</evidence>
<name>A0A381TZK3_9ZZZZ</name>
<comment type="pathway">
    <text evidence="3">Purine metabolism.</text>
</comment>
<protein>
    <recommendedName>
        <fullName evidence="4">PurE domain-containing protein</fullName>
    </recommendedName>
</protein>
<dbReference type="AlphaFoldDB" id="A0A381TZK3"/>
<dbReference type="SMART" id="SM01001">
    <property type="entry name" value="AIRC"/>
    <property type="match status" value="1"/>
</dbReference>
<dbReference type="Gene3D" id="3.40.50.1970">
    <property type="match status" value="1"/>
</dbReference>
<dbReference type="PIRSF" id="PIRSF001338">
    <property type="entry name" value="AIR_carboxylase"/>
    <property type="match status" value="1"/>
</dbReference>
<dbReference type="NCBIfam" id="TIGR01162">
    <property type="entry name" value="purE"/>
    <property type="match status" value="1"/>
</dbReference>
<sequence length="162" mass="16428">MGSGSDLDVMMNGIKVLKGYGIEYEVRVISAHRAPDAVGEYARAAASRGIKVLIAGAGAAAHLAGALAAHSALPIIGVPLVASSLGGFDALLATVQMPGGVPVGTVGVGKAGAVNAAHLAARIIAISDEDIARKVADERASQIDKVIHMDSELQERLEEEGL</sequence>
<reference evidence="5" key="1">
    <citation type="submission" date="2018-05" db="EMBL/GenBank/DDBJ databases">
        <authorList>
            <person name="Lanie J.A."/>
            <person name="Ng W.-L."/>
            <person name="Kazmierczak K.M."/>
            <person name="Andrzejewski T.M."/>
            <person name="Davidsen T.M."/>
            <person name="Wayne K.J."/>
            <person name="Tettelin H."/>
            <person name="Glass J.I."/>
            <person name="Rusch D."/>
            <person name="Podicherti R."/>
            <person name="Tsui H.-C.T."/>
            <person name="Winkler M.E."/>
        </authorList>
    </citation>
    <scope>NUCLEOTIDE SEQUENCE</scope>
</reference>
<evidence type="ECO:0000256" key="1">
    <source>
        <dbReference type="ARBA" id="ARBA00022755"/>
    </source>
</evidence>
<evidence type="ECO:0000259" key="4">
    <source>
        <dbReference type="SMART" id="SM01001"/>
    </source>
</evidence>
<feature type="domain" description="PurE" evidence="4">
    <location>
        <begin position="1"/>
        <end position="146"/>
    </location>
</feature>
<evidence type="ECO:0000256" key="3">
    <source>
        <dbReference type="ARBA" id="ARBA00025704"/>
    </source>
</evidence>
<keyword evidence="2" id="KW-0413">Isomerase</keyword>
<proteinExistence type="inferred from homology"/>
<evidence type="ECO:0000256" key="2">
    <source>
        <dbReference type="ARBA" id="ARBA00023235"/>
    </source>
</evidence>
<dbReference type="SUPFAM" id="SSF52255">
    <property type="entry name" value="N5-CAIR mutase (phosphoribosylaminoimidazole carboxylase, PurE)"/>
    <property type="match status" value="1"/>
</dbReference>
<dbReference type="Pfam" id="PF00731">
    <property type="entry name" value="AIRC"/>
    <property type="match status" value="1"/>
</dbReference>
<keyword evidence="1" id="KW-0658">Purine biosynthesis</keyword>
<dbReference type="InterPro" id="IPR033747">
    <property type="entry name" value="PurE_ClassI"/>
</dbReference>
<dbReference type="PANTHER" id="PTHR23046:SF2">
    <property type="entry name" value="PHOSPHORIBOSYLAMINOIMIDAZOLE CARBOXYLASE"/>
    <property type="match status" value="1"/>
</dbReference>
<dbReference type="HAMAP" id="MF_01929">
    <property type="entry name" value="PurE_classI"/>
    <property type="match status" value="1"/>
</dbReference>